<evidence type="ECO:0000256" key="2">
    <source>
        <dbReference type="ARBA" id="ARBA00022614"/>
    </source>
</evidence>
<dbReference type="PANTHER" id="PTHR24113:SF12">
    <property type="entry name" value="RAN GTPASE-ACTIVATING PROTEIN 1"/>
    <property type="match status" value="1"/>
</dbReference>
<dbReference type="InterPro" id="IPR032675">
    <property type="entry name" value="LRR_dom_sf"/>
</dbReference>
<dbReference type="Gene3D" id="3.80.10.10">
    <property type="entry name" value="Ribonuclease Inhibitor"/>
    <property type="match status" value="1"/>
</dbReference>
<dbReference type="SUPFAM" id="SSF52047">
    <property type="entry name" value="RNI-like"/>
    <property type="match status" value="1"/>
</dbReference>
<dbReference type="GO" id="GO:0006913">
    <property type="term" value="P:nucleocytoplasmic transport"/>
    <property type="evidence" value="ECO:0007669"/>
    <property type="project" value="TreeGrafter"/>
</dbReference>
<dbReference type="PROSITE" id="PS50053">
    <property type="entry name" value="UBIQUITIN_2"/>
    <property type="match status" value="1"/>
</dbReference>
<gene>
    <name evidence="5" type="ORF">NSCI0253_LOCUS25526</name>
</gene>
<dbReference type="SMART" id="SM00368">
    <property type="entry name" value="LRR_RI"/>
    <property type="match status" value="3"/>
</dbReference>
<name>A0A7S1AE44_NOCSC</name>
<dbReference type="PANTHER" id="PTHR24113">
    <property type="entry name" value="RAN GTPASE-ACTIVATING PROTEIN 1"/>
    <property type="match status" value="1"/>
</dbReference>
<dbReference type="InterPro" id="IPR000626">
    <property type="entry name" value="Ubiquitin-like_dom"/>
</dbReference>
<accession>A0A7S1AE44</accession>
<reference evidence="5" key="1">
    <citation type="submission" date="2021-01" db="EMBL/GenBank/DDBJ databases">
        <authorList>
            <person name="Corre E."/>
            <person name="Pelletier E."/>
            <person name="Niang G."/>
            <person name="Scheremetjew M."/>
            <person name="Finn R."/>
            <person name="Kale V."/>
            <person name="Holt S."/>
            <person name="Cochrane G."/>
            <person name="Meng A."/>
            <person name="Brown T."/>
            <person name="Cohen L."/>
        </authorList>
    </citation>
    <scope>NUCLEOTIDE SEQUENCE</scope>
</reference>
<dbReference type="GO" id="GO:0031267">
    <property type="term" value="F:small GTPase binding"/>
    <property type="evidence" value="ECO:0007669"/>
    <property type="project" value="TreeGrafter"/>
</dbReference>
<keyword evidence="3" id="KW-0677">Repeat</keyword>
<evidence type="ECO:0000313" key="5">
    <source>
        <dbReference type="EMBL" id="CAD8851176.1"/>
    </source>
</evidence>
<proteinExistence type="predicted"/>
<keyword evidence="2" id="KW-0433">Leucine-rich repeat</keyword>
<dbReference type="EMBL" id="HBFQ01036188">
    <property type="protein sequence ID" value="CAD8851176.1"/>
    <property type="molecule type" value="Transcribed_RNA"/>
</dbReference>
<dbReference type="AlphaFoldDB" id="A0A7S1AE44"/>
<protein>
    <recommendedName>
        <fullName evidence="4">Ubiquitin-like domain-containing protein</fullName>
    </recommendedName>
</protein>
<dbReference type="GO" id="GO:0048471">
    <property type="term" value="C:perinuclear region of cytoplasm"/>
    <property type="evidence" value="ECO:0007669"/>
    <property type="project" value="TreeGrafter"/>
</dbReference>
<keyword evidence="1" id="KW-0343">GTPase activation</keyword>
<dbReference type="SUPFAM" id="SSF54236">
    <property type="entry name" value="Ubiquitin-like"/>
    <property type="match status" value="1"/>
</dbReference>
<organism evidence="5">
    <name type="scientific">Noctiluca scintillans</name>
    <name type="common">Sea sparkle</name>
    <name type="synonym">Red tide dinoflagellate</name>
    <dbReference type="NCBI Taxonomy" id="2966"/>
    <lineage>
        <taxon>Eukaryota</taxon>
        <taxon>Sar</taxon>
        <taxon>Alveolata</taxon>
        <taxon>Dinophyceae</taxon>
        <taxon>Noctilucales</taxon>
        <taxon>Noctilucaceae</taxon>
        <taxon>Noctiluca</taxon>
    </lineage>
</organism>
<dbReference type="Pfam" id="PF13516">
    <property type="entry name" value="LRR_6"/>
    <property type="match status" value="2"/>
</dbReference>
<dbReference type="InterPro" id="IPR029071">
    <property type="entry name" value="Ubiquitin-like_domsf"/>
</dbReference>
<feature type="domain" description="Ubiquitin-like" evidence="4">
    <location>
        <begin position="169"/>
        <end position="230"/>
    </location>
</feature>
<evidence type="ECO:0000256" key="3">
    <source>
        <dbReference type="ARBA" id="ARBA00022737"/>
    </source>
</evidence>
<dbReference type="GO" id="GO:0005096">
    <property type="term" value="F:GTPase activator activity"/>
    <property type="evidence" value="ECO:0007669"/>
    <property type="project" value="UniProtKB-KW"/>
</dbReference>
<evidence type="ECO:0000259" key="4">
    <source>
        <dbReference type="PROSITE" id="PS50053"/>
    </source>
</evidence>
<dbReference type="InterPro" id="IPR027038">
    <property type="entry name" value="RanGap"/>
</dbReference>
<dbReference type="InterPro" id="IPR001611">
    <property type="entry name" value="Leu-rich_rpt"/>
</dbReference>
<sequence length="394" mass="43354">MSSAKKRRDEGEEDCSAAHPLLVYATRSAATKELEGFWESASGGCRVFEDPMTGKLAYEEFIGDGSQRIHGYLYDESENSWIASVGVLEAGESPWYGPSQGALPESVGEISLRLVCPRSLEVRIRQNGEAWQDSSFFNPAAEDVEEEEQSEIEDELPEVGELKKREGAVGIEVMNVGGESINVWLDVGSTMELLKGVVMEVWTIPTSCQILMRDGVVVLDDEKVRSESLQIIVSYPETYQCGDDVVRYSNQSFSEKLCCEQTWMLAQAVLQSPPRILNLNGNIIGNLGARALADILPECDRLEGLSLCRNRIGDVGVSALAKKLPHSSLSMLELWMNEIGDVGACALARAVRKSRLVYLYIPGNELTEKGKRALDIAWTTAQKPARGVSQGLWV</sequence>
<dbReference type="GO" id="GO:0005634">
    <property type="term" value="C:nucleus"/>
    <property type="evidence" value="ECO:0007669"/>
    <property type="project" value="TreeGrafter"/>
</dbReference>
<evidence type="ECO:0000256" key="1">
    <source>
        <dbReference type="ARBA" id="ARBA00022468"/>
    </source>
</evidence>
<dbReference type="GO" id="GO:0005829">
    <property type="term" value="C:cytosol"/>
    <property type="evidence" value="ECO:0007669"/>
    <property type="project" value="TreeGrafter"/>
</dbReference>